<dbReference type="Proteomes" id="UP001217838">
    <property type="component" value="Unassembled WGS sequence"/>
</dbReference>
<evidence type="ECO:0000313" key="1">
    <source>
        <dbReference type="EMBL" id="MDC0672898.1"/>
    </source>
</evidence>
<organism evidence="1 2">
    <name type="scientific">Nannocystis radixulma</name>
    <dbReference type="NCBI Taxonomy" id="2995305"/>
    <lineage>
        <taxon>Bacteria</taxon>
        <taxon>Pseudomonadati</taxon>
        <taxon>Myxococcota</taxon>
        <taxon>Polyangia</taxon>
        <taxon>Nannocystales</taxon>
        <taxon>Nannocystaceae</taxon>
        <taxon>Nannocystis</taxon>
    </lineage>
</organism>
<protein>
    <submittedName>
        <fullName evidence="1">Uncharacterized protein</fullName>
    </submittedName>
</protein>
<reference evidence="1 2" key="1">
    <citation type="submission" date="2022-11" db="EMBL/GenBank/DDBJ databases">
        <title>Minimal conservation of predation-associated metabolite biosynthetic gene clusters underscores biosynthetic potential of Myxococcota including descriptions for ten novel species: Archangium lansinium sp. nov., Myxococcus landrumus sp. nov., Nannocystis bai.</title>
        <authorList>
            <person name="Ahearne A."/>
            <person name="Stevens C."/>
            <person name="Dowd S."/>
        </authorList>
    </citation>
    <scope>NUCLEOTIDE SEQUENCE [LARGE SCALE GENOMIC DNA]</scope>
    <source>
        <strain evidence="1 2">NCELM</strain>
    </source>
</reference>
<evidence type="ECO:0000313" key="2">
    <source>
        <dbReference type="Proteomes" id="UP001217838"/>
    </source>
</evidence>
<proteinExistence type="predicted"/>
<comment type="caution">
    <text evidence="1">The sequence shown here is derived from an EMBL/GenBank/DDBJ whole genome shotgun (WGS) entry which is preliminary data.</text>
</comment>
<sequence length="362" mass="39669">MPLYPHFTPPSSISDLTPASAQQWSDFLAKVFTRCKNGSASANDGPRRQFVHPLTDDVAGGMDRADITWNAFPRQVTLRSTGDLQRWQRADRNRDLQDEYCEWSVRRDDDGRILAVQFTCEGPEYWNFLAALQPETVLELYRRHVSPEVDRLDLFPSGQYNPRNRWNAGTRDGAIHLIQPNNTLQAEIELAAGASIVRRNDGAIVQSSAALIRCSRYGASERHSDPHIGSSVNTFAREGRLVTLADPVGLFIAGLDLGGFRTPDAEVPAKLCWTIERGGDRPVRAVFAPPPGAGFTVSDITIDGRPIMFGGQIADKLTIALSALASRSTSHLAVVDGCRRSTLADDSGPDVSGASALYQSHR</sequence>
<accession>A0ABT5BFI3</accession>
<name>A0ABT5BFI3_9BACT</name>
<dbReference type="RefSeq" id="WP_272005074.1">
    <property type="nucleotide sequence ID" value="NZ_JAQNDN010000020.1"/>
</dbReference>
<gene>
    <name evidence="1" type="ORF">POL58_34415</name>
</gene>
<keyword evidence="2" id="KW-1185">Reference proteome</keyword>
<dbReference type="EMBL" id="JAQNDN010000020">
    <property type="protein sequence ID" value="MDC0672898.1"/>
    <property type="molecule type" value="Genomic_DNA"/>
</dbReference>